<reference evidence="16" key="1">
    <citation type="submission" date="2020-03" db="EMBL/GenBank/DDBJ databases">
        <authorList>
            <person name="Guo F."/>
        </authorList>
    </citation>
    <scope>NUCLEOTIDE SEQUENCE</scope>
    <source>
        <strain evidence="16">JCM 30134</strain>
    </source>
</reference>
<keyword evidence="6" id="KW-0408">Iron</keyword>
<keyword evidence="16" id="KW-0675">Receptor</keyword>
<dbReference type="InterPro" id="IPR039426">
    <property type="entry name" value="TonB-dep_rcpt-like"/>
</dbReference>
<dbReference type="PANTHER" id="PTHR32552">
    <property type="entry name" value="FERRICHROME IRON RECEPTOR-RELATED"/>
    <property type="match status" value="1"/>
</dbReference>
<dbReference type="Gene3D" id="2.40.170.20">
    <property type="entry name" value="TonB-dependent receptor, beta-barrel domain"/>
    <property type="match status" value="1"/>
</dbReference>
<comment type="similarity">
    <text evidence="11 12">Belongs to the TonB-dependent receptor family.</text>
</comment>
<dbReference type="Pfam" id="PF00593">
    <property type="entry name" value="TonB_dep_Rec_b-barrel"/>
    <property type="match status" value="1"/>
</dbReference>
<evidence type="ECO:0000256" key="10">
    <source>
        <dbReference type="ARBA" id="ARBA00023237"/>
    </source>
</evidence>
<keyword evidence="17" id="KW-1185">Reference proteome</keyword>
<feature type="chain" id="PRO_5038484151" evidence="13">
    <location>
        <begin position="26"/>
        <end position="717"/>
    </location>
</feature>
<evidence type="ECO:0000256" key="1">
    <source>
        <dbReference type="ARBA" id="ARBA00004571"/>
    </source>
</evidence>
<evidence type="ECO:0000256" key="2">
    <source>
        <dbReference type="ARBA" id="ARBA00022448"/>
    </source>
</evidence>
<dbReference type="InterPro" id="IPR012910">
    <property type="entry name" value="Plug_dom"/>
</dbReference>
<dbReference type="AlphaFoldDB" id="A0A9E5JRM2"/>
<keyword evidence="13" id="KW-0732">Signal</keyword>
<dbReference type="GO" id="GO:0006826">
    <property type="term" value="P:iron ion transport"/>
    <property type="evidence" value="ECO:0007669"/>
    <property type="project" value="UniProtKB-KW"/>
</dbReference>
<feature type="domain" description="TonB-dependent receptor-like beta-barrel" evidence="14">
    <location>
        <begin position="211"/>
        <end position="681"/>
    </location>
</feature>
<dbReference type="SUPFAM" id="SSF56935">
    <property type="entry name" value="Porins"/>
    <property type="match status" value="1"/>
</dbReference>
<dbReference type="EMBL" id="JAAONZ010000001">
    <property type="protein sequence ID" value="NHO64273.1"/>
    <property type="molecule type" value="Genomic_DNA"/>
</dbReference>
<keyword evidence="10 11" id="KW-0998">Cell outer membrane</keyword>
<dbReference type="PANTHER" id="PTHR32552:SF81">
    <property type="entry name" value="TONB-DEPENDENT OUTER MEMBRANE RECEPTOR"/>
    <property type="match status" value="1"/>
</dbReference>
<dbReference type="GO" id="GO:0009279">
    <property type="term" value="C:cell outer membrane"/>
    <property type="evidence" value="ECO:0007669"/>
    <property type="project" value="UniProtKB-SubCell"/>
</dbReference>
<evidence type="ECO:0000256" key="5">
    <source>
        <dbReference type="ARBA" id="ARBA00022692"/>
    </source>
</evidence>
<feature type="signal peptide" evidence="13">
    <location>
        <begin position="1"/>
        <end position="25"/>
    </location>
</feature>
<dbReference type="InterPro" id="IPR000531">
    <property type="entry name" value="Beta-barrel_TonB"/>
</dbReference>
<comment type="subcellular location">
    <subcellularLocation>
        <location evidence="1 11">Cell outer membrane</location>
        <topology evidence="1 11">Multi-pass membrane protein</topology>
    </subcellularLocation>
</comment>
<sequence>MIITNKTSLKLPAVFCGSILSVAIAQGTVAAGFEIEEIVVTAQKRSQSLQEVPISETVLNEDDLKNARIESGTEIARQAPNLQVSVLGNEMQPKFSMRGISTKEFNLNGISPTGVFFDEVYVGASYLGGAQIFDIERIEVLRGPQGTLFGKNTTAGAINFISKRPTFESEAYITGGVASNDYWELKGAAEVPLIDDKLSARLAFNLGDSDGYVENLNPDGEDLSSIDRKSFRLTLGYRVDDTFDTTLRLFRTESNPKAVGAITYGLLPGGVNAVGVNPRINPFDGTRMDSHELATDRSGDIEVLGEGGYLTLEKDLGFATLTSITSHVSGEFSNLVDADGTMNNILHLDFGAEHEETSQDLRLSSNGEGGITWIAGLYYFKDVVDIATTYHVLEEFGGPVLGQSYRQTRQSYAVYFDGTYDIGDIFTLYGGLRLSDDEGYLEDFQVTPVVPLQSGKVGYEDSEPTGRVGVRLHLADESMLYAQFAYGYRSSAINGGALSPSEINVADPEKIKAYEVGYKSQWLDRRLTINSSLFYYDFTDQQFLNVVNIGQQQLLNAGSSKVTGLEVEVALQATENLRFNAGLGLLDSEYEDLVLNGVDLSGNELIEAPKMTFNVSGDYLVYLGDNGSINFHADANYVGSQYFHATNADEFKADSFWDVGARIAYRSPSEKYELSIYGKNLTDNDEVTGVETDANTATRFTTVPFPRRFGIDFTVNF</sequence>
<keyword evidence="5 11" id="KW-0812">Transmembrane</keyword>
<keyword evidence="9 11" id="KW-0472">Membrane</keyword>
<keyword evidence="7" id="KW-0406">Ion transport</keyword>
<evidence type="ECO:0000313" key="17">
    <source>
        <dbReference type="Proteomes" id="UP000787472"/>
    </source>
</evidence>
<evidence type="ECO:0000259" key="14">
    <source>
        <dbReference type="Pfam" id="PF00593"/>
    </source>
</evidence>
<dbReference type="PROSITE" id="PS52016">
    <property type="entry name" value="TONB_DEPENDENT_REC_3"/>
    <property type="match status" value="1"/>
</dbReference>
<evidence type="ECO:0000259" key="15">
    <source>
        <dbReference type="Pfam" id="PF07715"/>
    </source>
</evidence>
<proteinExistence type="inferred from homology"/>
<dbReference type="RefSeq" id="WP_167181138.1">
    <property type="nucleotide sequence ID" value="NZ_JAAONZ010000001.1"/>
</dbReference>
<evidence type="ECO:0000256" key="9">
    <source>
        <dbReference type="ARBA" id="ARBA00023136"/>
    </source>
</evidence>
<keyword evidence="2 11" id="KW-0813">Transport</keyword>
<feature type="domain" description="TonB-dependent receptor plug" evidence="15">
    <location>
        <begin position="49"/>
        <end position="157"/>
    </location>
</feature>
<evidence type="ECO:0000256" key="7">
    <source>
        <dbReference type="ARBA" id="ARBA00023065"/>
    </source>
</evidence>
<keyword evidence="3 11" id="KW-1134">Transmembrane beta strand</keyword>
<keyword evidence="4" id="KW-0410">Iron transport</keyword>
<name>A0A9E5JRM2_9GAMM</name>
<evidence type="ECO:0000313" key="16">
    <source>
        <dbReference type="EMBL" id="NHO64273.1"/>
    </source>
</evidence>
<evidence type="ECO:0000256" key="6">
    <source>
        <dbReference type="ARBA" id="ARBA00023004"/>
    </source>
</evidence>
<gene>
    <name evidence="16" type="ORF">G8770_01770</name>
</gene>
<evidence type="ECO:0000256" key="8">
    <source>
        <dbReference type="ARBA" id="ARBA00023077"/>
    </source>
</evidence>
<dbReference type="Pfam" id="PF07715">
    <property type="entry name" value="Plug"/>
    <property type="match status" value="1"/>
</dbReference>
<dbReference type="Proteomes" id="UP000787472">
    <property type="component" value="Unassembled WGS sequence"/>
</dbReference>
<evidence type="ECO:0000256" key="12">
    <source>
        <dbReference type="RuleBase" id="RU003357"/>
    </source>
</evidence>
<keyword evidence="8 12" id="KW-0798">TonB box</keyword>
<evidence type="ECO:0000256" key="3">
    <source>
        <dbReference type="ARBA" id="ARBA00022452"/>
    </source>
</evidence>
<dbReference type="InterPro" id="IPR036942">
    <property type="entry name" value="Beta-barrel_TonB_sf"/>
</dbReference>
<evidence type="ECO:0000256" key="4">
    <source>
        <dbReference type="ARBA" id="ARBA00022496"/>
    </source>
</evidence>
<organism evidence="16 17">
    <name type="scientific">Pseudomaricurvus hydrocarbonicus</name>
    <dbReference type="NCBI Taxonomy" id="1470433"/>
    <lineage>
        <taxon>Bacteria</taxon>
        <taxon>Pseudomonadati</taxon>
        <taxon>Pseudomonadota</taxon>
        <taxon>Gammaproteobacteria</taxon>
        <taxon>Cellvibrionales</taxon>
        <taxon>Cellvibrionaceae</taxon>
        <taxon>Pseudomaricurvus</taxon>
    </lineage>
</organism>
<comment type="caution">
    <text evidence="16">The sequence shown here is derived from an EMBL/GenBank/DDBJ whole genome shotgun (WGS) entry which is preliminary data.</text>
</comment>
<evidence type="ECO:0000256" key="11">
    <source>
        <dbReference type="PROSITE-ProRule" id="PRU01360"/>
    </source>
</evidence>
<protein>
    <submittedName>
        <fullName evidence="16">TonB-dependent receptor</fullName>
    </submittedName>
</protein>
<accession>A0A9E5JRM2</accession>
<evidence type="ECO:0000256" key="13">
    <source>
        <dbReference type="SAM" id="SignalP"/>
    </source>
</evidence>